<accession>A0A9P6E2S9</accession>
<evidence type="ECO:0000313" key="1">
    <source>
        <dbReference type="EMBL" id="KAF9521155.1"/>
    </source>
</evidence>
<proteinExistence type="predicted"/>
<protein>
    <submittedName>
        <fullName evidence="1">Uncharacterized protein</fullName>
    </submittedName>
</protein>
<reference evidence="1" key="1">
    <citation type="journal article" date="2020" name="Nat. Commun.">
        <title>Large-scale genome sequencing of mycorrhizal fungi provides insights into the early evolution of symbiotic traits.</title>
        <authorList>
            <person name="Miyauchi S."/>
            <person name="Kiss E."/>
            <person name="Kuo A."/>
            <person name="Drula E."/>
            <person name="Kohler A."/>
            <person name="Sanchez-Garcia M."/>
            <person name="Morin E."/>
            <person name="Andreopoulos B."/>
            <person name="Barry K.W."/>
            <person name="Bonito G."/>
            <person name="Buee M."/>
            <person name="Carver A."/>
            <person name="Chen C."/>
            <person name="Cichocki N."/>
            <person name="Clum A."/>
            <person name="Culley D."/>
            <person name="Crous P.W."/>
            <person name="Fauchery L."/>
            <person name="Girlanda M."/>
            <person name="Hayes R.D."/>
            <person name="Keri Z."/>
            <person name="LaButti K."/>
            <person name="Lipzen A."/>
            <person name="Lombard V."/>
            <person name="Magnuson J."/>
            <person name="Maillard F."/>
            <person name="Murat C."/>
            <person name="Nolan M."/>
            <person name="Ohm R.A."/>
            <person name="Pangilinan J."/>
            <person name="Pereira M.F."/>
            <person name="Perotto S."/>
            <person name="Peter M."/>
            <person name="Pfister S."/>
            <person name="Riley R."/>
            <person name="Sitrit Y."/>
            <person name="Stielow J.B."/>
            <person name="Szollosi G."/>
            <person name="Zifcakova L."/>
            <person name="Stursova M."/>
            <person name="Spatafora J.W."/>
            <person name="Tedersoo L."/>
            <person name="Vaario L.M."/>
            <person name="Yamada A."/>
            <person name="Yan M."/>
            <person name="Wang P."/>
            <person name="Xu J."/>
            <person name="Bruns T."/>
            <person name="Baldrian P."/>
            <person name="Vilgalys R."/>
            <person name="Dunand C."/>
            <person name="Henrissat B."/>
            <person name="Grigoriev I.V."/>
            <person name="Hibbett D."/>
            <person name="Nagy L.G."/>
            <person name="Martin F.M."/>
        </authorList>
    </citation>
    <scope>NUCLEOTIDE SEQUENCE</scope>
    <source>
        <strain evidence="1">UP504</strain>
    </source>
</reference>
<sequence length="183" mass="20512">MAISPSASNVSEQVEETIVNMMKVAQPTPRSCRRRSASLKESCNLTRKPYLPPRRSQITPIPPIPLSPSPVGICLPPPKIHLYHWLQAQAMRSVLPEELYTIQPHPTLQTPLLELRRLATRTTLLATPVPAIHCLQSLAPVQGSTFPRVCRVPRFSLLRGRDRGHGQVVLLRSILRFPRKVCS</sequence>
<gene>
    <name evidence="1" type="ORF">BS47DRAFT_15591</name>
</gene>
<evidence type="ECO:0000313" key="2">
    <source>
        <dbReference type="Proteomes" id="UP000886523"/>
    </source>
</evidence>
<dbReference type="EMBL" id="MU128909">
    <property type="protein sequence ID" value="KAF9521155.1"/>
    <property type="molecule type" value="Genomic_DNA"/>
</dbReference>
<name>A0A9P6E2S9_9AGAM</name>
<comment type="caution">
    <text evidence="1">The sequence shown here is derived from an EMBL/GenBank/DDBJ whole genome shotgun (WGS) entry which is preliminary data.</text>
</comment>
<dbReference type="Proteomes" id="UP000886523">
    <property type="component" value="Unassembled WGS sequence"/>
</dbReference>
<keyword evidence="2" id="KW-1185">Reference proteome</keyword>
<organism evidence="1 2">
    <name type="scientific">Hydnum rufescens UP504</name>
    <dbReference type="NCBI Taxonomy" id="1448309"/>
    <lineage>
        <taxon>Eukaryota</taxon>
        <taxon>Fungi</taxon>
        <taxon>Dikarya</taxon>
        <taxon>Basidiomycota</taxon>
        <taxon>Agaricomycotina</taxon>
        <taxon>Agaricomycetes</taxon>
        <taxon>Cantharellales</taxon>
        <taxon>Hydnaceae</taxon>
        <taxon>Hydnum</taxon>
    </lineage>
</organism>
<dbReference type="AlphaFoldDB" id="A0A9P6E2S9"/>